<evidence type="ECO:0000313" key="3">
    <source>
        <dbReference type="EMBL" id="RGE43709.1"/>
    </source>
</evidence>
<accession>A0A373FK00</accession>
<evidence type="ECO:0000256" key="2">
    <source>
        <dbReference type="SAM" id="SignalP"/>
    </source>
</evidence>
<feature type="compositionally biased region" description="Basic residues" evidence="1">
    <location>
        <begin position="53"/>
        <end position="74"/>
    </location>
</feature>
<feature type="compositionally biased region" description="Basic and acidic residues" evidence="1">
    <location>
        <begin position="88"/>
        <end position="98"/>
    </location>
</feature>
<feature type="region of interest" description="Disordered" evidence="1">
    <location>
        <begin position="42"/>
        <end position="98"/>
    </location>
</feature>
<dbReference type="Proteomes" id="UP000261948">
    <property type="component" value="Unassembled WGS sequence"/>
</dbReference>
<evidence type="ECO:0000256" key="1">
    <source>
        <dbReference type="SAM" id="MobiDB-lite"/>
    </source>
</evidence>
<feature type="chain" id="PRO_5016869324" evidence="2">
    <location>
        <begin position="27"/>
        <end position="153"/>
    </location>
</feature>
<comment type="caution">
    <text evidence="3">The sequence shown here is derived from an EMBL/GenBank/DDBJ whole genome shotgun (WGS) entry which is preliminary data.</text>
</comment>
<sequence>MVGFSMRTLQLALGAAVLSAAGLVSAQTGNAVAPAAAPAAPVAAPADAPKPAAGKKHHHKHHHGHKHAHRHHHDGKPASREAAAARAEAQKGRLADGKTMTEYERNAFARCQVFKTDIDRRACADRVKQGAASGSVQDGGILRESTIEVPVAR</sequence>
<reference evidence="3 4" key="1">
    <citation type="submission" date="2018-08" db="EMBL/GenBank/DDBJ databases">
        <title>Comamonas testosteroni strain SWCO2.</title>
        <authorList>
            <person name="Jiang N."/>
            <person name="Zhang X.Z."/>
        </authorList>
    </citation>
    <scope>NUCLEOTIDE SEQUENCE [LARGE SCALE GENOMIC DNA]</scope>
    <source>
        <strain evidence="3 4">SWCO2</strain>
    </source>
</reference>
<evidence type="ECO:0000313" key="4">
    <source>
        <dbReference type="Proteomes" id="UP000261948"/>
    </source>
</evidence>
<feature type="signal peptide" evidence="2">
    <location>
        <begin position="1"/>
        <end position="26"/>
    </location>
</feature>
<name>A0A373FK00_COMTE</name>
<feature type="compositionally biased region" description="Low complexity" evidence="1">
    <location>
        <begin position="42"/>
        <end position="52"/>
    </location>
</feature>
<keyword evidence="2" id="KW-0732">Signal</keyword>
<dbReference type="OrthoDB" id="8911869at2"/>
<organism evidence="3 4">
    <name type="scientific">Comamonas testosteroni</name>
    <name type="common">Pseudomonas testosteroni</name>
    <dbReference type="NCBI Taxonomy" id="285"/>
    <lineage>
        <taxon>Bacteria</taxon>
        <taxon>Pseudomonadati</taxon>
        <taxon>Pseudomonadota</taxon>
        <taxon>Betaproteobacteria</taxon>
        <taxon>Burkholderiales</taxon>
        <taxon>Comamonadaceae</taxon>
        <taxon>Comamonas</taxon>
    </lineage>
</organism>
<proteinExistence type="predicted"/>
<gene>
    <name evidence="3" type="ORF">DZC30_14895</name>
</gene>
<protein>
    <submittedName>
        <fullName evidence="3">Uncharacterized protein</fullName>
    </submittedName>
</protein>
<keyword evidence="4" id="KW-1185">Reference proteome</keyword>
<dbReference type="EMBL" id="QURR01000018">
    <property type="protein sequence ID" value="RGE43709.1"/>
    <property type="molecule type" value="Genomic_DNA"/>
</dbReference>
<dbReference type="AlphaFoldDB" id="A0A373FK00"/>